<accession>A0A3E4EFK0</accession>
<organism evidence="1 2">
    <name type="scientific">Agathobacter rectalis</name>
    <dbReference type="NCBI Taxonomy" id="39491"/>
    <lineage>
        <taxon>Bacteria</taxon>
        <taxon>Bacillati</taxon>
        <taxon>Bacillota</taxon>
        <taxon>Clostridia</taxon>
        <taxon>Lachnospirales</taxon>
        <taxon>Lachnospiraceae</taxon>
        <taxon>Agathobacter</taxon>
    </lineage>
</organism>
<gene>
    <name evidence="1" type="ORF">DXD95_02545</name>
</gene>
<reference evidence="1 2" key="1">
    <citation type="submission" date="2018-08" db="EMBL/GenBank/DDBJ databases">
        <title>A genome reference for cultivated species of the human gut microbiota.</title>
        <authorList>
            <person name="Zou Y."/>
            <person name="Xue W."/>
            <person name="Luo G."/>
        </authorList>
    </citation>
    <scope>NUCLEOTIDE SEQUENCE [LARGE SCALE GENOMIC DNA]</scope>
    <source>
        <strain evidence="1 2">TM10-3</strain>
    </source>
</reference>
<dbReference type="Pfam" id="PF05402">
    <property type="entry name" value="PqqD"/>
    <property type="match status" value="1"/>
</dbReference>
<dbReference type="EMBL" id="QSOB01000003">
    <property type="protein sequence ID" value="RGI69991.1"/>
    <property type="molecule type" value="Genomic_DNA"/>
</dbReference>
<dbReference type="Gene3D" id="1.10.10.1150">
    <property type="entry name" value="Coenzyme PQQ synthesis protein D (PqqD)"/>
    <property type="match status" value="1"/>
</dbReference>
<protein>
    <submittedName>
        <fullName evidence="1">PqqD family protein</fullName>
    </submittedName>
</protein>
<evidence type="ECO:0000313" key="2">
    <source>
        <dbReference type="Proteomes" id="UP000260642"/>
    </source>
</evidence>
<sequence>MLKIWDDESYGMERNMNRSTSEIMRNSRPIKMDENMRNIKVEGDNSFSFVSTFFSVLGRIMINKAAFNILEYCDGDNSVQDICHLINTKYDIDEDIIYKDVDKTLHLFWRLKVIKMTGENYLLDRFVYISDKLKIKYLQYEELLDLVSNIDSLKDSLVIAEEGLGLLNNENILKLVWSSGIISGFSMEDNNGNVAKIIIQPNIKYKIFEIIYIEDEDKLPERWTNILINFMKKLYRETLEAKTLVEDVEKVVLIYKAFNKVVLDSSFKAIGILKKEYQQKDVYVYSSEQ</sequence>
<comment type="caution">
    <text evidence="1">The sequence shown here is derived from an EMBL/GenBank/DDBJ whole genome shotgun (WGS) entry which is preliminary data.</text>
</comment>
<dbReference type="InterPro" id="IPR041881">
    <property type="entry name" value="PqqD_sf"/>
</dbReference>
<evidence type="ECO:0000313" key="1">
    <source>
        <dbReference type="EMBL" id="RGI69991.1"/>
    </source>
</evidence>
<dbReference type="AlphaFoldDB" id="A0A3E4EFK0"/>
<dbReference type="InterPro" id="IPR008792">
    <property type="entry name" value="PQQD"/>
</dbReference>
<proteinExistence type="predicted"/>
<name>A0A3E4EFK0_9FIRM</name>
<dbReference type="Proteomes" id="UP000260642">
    <property type="component" value="Unassembled WGS sequence"/>
</dbReference>